<protein>
    <submittedName>
        <fullName evidence="2">Uncharacterized protein</fullName>
    </submittedName>
</protein>
<evidence type="ECO:0000313" key="2">
    <source>
        <dbReference type="EMBL" id="KAK2139140.1"/>
    </source>
</evidence>
<dbReference type="Proteomes" id="UP001208570">
    <property type="component" value="Unassembled WGS sequence"/>
</dbReference>
<sequence length="74" mass="8164">MATVALVDSKAKRLSFSFWMYDGDVLLVSHPTVVKINKSNITVTIAPLIGISFAIIIIIIPIVLWKKGLLKRGK</sequence>
<proteinExistence type="predicted"/>
<organism evidence="2 3">
    <name type="scientific">Paralvinella palmiformis</name>
    <dbReference type="NCBI Taxonomy" id="53620"/>
    <lineage>
        <taxon>Eukaryota</taxon>
        <taxon>Metazoa</taxon>
        <taxon>Spiralia</taxon>
        <taxon>Lophotrochozoa</taxon>
        <taxon>Annelida</taxon>
        <taxon>Polychaeta</taxon>
        <taxon>Sedentaria</taxon>
        <taxon>Canalipalpata</taxon>
        <taxon>Terebellida</taxon>
        <taxon>Terebelliformia</taxon>
        <taxon>Alvinellidae</taxon>
        <taxon>Paralvinella</taxon>
    </lineage>
</organism>
<keyword evidence="1" id="KW-1133">Transmembrane helix</keyword>
<keyword evidence="1" id="KW-0472">Membrane</keyword>
<feature type="transmembrane region" description="Helical" evidence="1">
    <location>
        <begin position="41"/>
        <end position="65"/>
    </location>
</feature>
<reference evidence="2" key="1">
    <citation type="journal article" date="2023" name="Mol. Biol. Evol.">
        <title>Third-Generation Sequencing Reveals the Adaptive Role of the Epigenome in Three Deep-Sea Polychaetes.</title>
        <authorList>
            <person name="Perez M."/>
            <person name="Aroh O."/>
            <person name="Sun Y."/>
            <person name="Lan Y."/>
            <person name="Juniper S.K."/>
            <person name="Young C.R."/>
            <person name="Angers B."/>
            <person name="Qian P.Y."/>
        </authorList>
    </citation>
    <scope>NUCLEOTIDE SEQUENCE</scope>
    <source>
        <strain evidence="2">P08H-3</strain>
    </source>
</reference>
<evidence type="ECO:0000313" key="3">
    <source>
        <dbReference type="Proteomes" id="UP001208570"/>
    </source>
</evidence>
<dbReference type="EMBL" id="JAODUP010001998">
    <property type="protein sequence ID" value="KAK2139140.1"/>
    <property type="molecule type" value="Genomic_DNA"/>
</dbReference>
<gene>
    <name evidence="2" type="ORF">LSH36_2005g00010</name>
</gene>
<name>A0AAD9IRX2_9ANNE</name>
<evidence type="ECO:0000256" key="1">
    <source>
        <dbReference type="SAM" id="Phobius"/>
    </source>
</evidence>
<dbReference type="AlphaFoldDB" id="A0AAD9IRX2"/>
<accession>A0AAD9IRX2</accession>
<keyword evidence="1" id="KW-0812">Transmembrane</keyword>
<keyword evidence="3" id="KW-1185">Reference proteome</keyword>
<comment type="caution">
    <text evidence="2">The sequence shown here is derived from an EMBL/GenBank/DDBJ whole genome shotgun (WGS) entry which is preliminary data.</text>
</comment>